<dbReference type="Gene3D" id="3.40.50.150">
    <property type="entry name" value="Vaccinia Virus protein VP39"/>
    <property type="match status" value="1"/>
</dbReference>
<organism evidence="2 3">
    <name type="scientific">Vespula squamosa</name>
    <name type="common">Southern yellow jacket</name>
    <name type="synonym">Wasp</name>
    <dbReference type="NCBI Taxonomy" id="30214"/>
    <lineage>
        <taxon>Eukaryota</taxon>
        <taxon>Metazoa</taxon>
        <taxon>Ecdysozoa</taxon>
        <taxon>Arthropoda</taxon>
        <taxon>Hexapoda</taxon>
        <taxon>Insecta</taxon>
        <taxon>Pterygota</taxon>
        <taxon>Neoptera</taxon>
        <taxon>Endopterygota</taxon>
        <taxon>Hymenoptera</taxon>
        <taxon>Apocrita</taxon>
        <taxon>Aculeata</taxon>
        <taxon>Vespoidea</taxon>
        <taxon>Vespidae</taxon>
        <taxon>Vespinae</taxon>
        <taxon>Vespula</taxon>
    </lineage>
</organism>
<sequence length="411" mass="47827">MGSNRFYILLHSFDRKIQDFRSKFQMAARLTNVTPSDIFFSNGWIISHLEYLNNVYKSVTTETGLHSLTFNNMLFEINSQYLRQNQIARSMQDEANPLPNKTRKRKRNKLLPQDHLDEISFIQQTFNKLISSAKLNGLFCDNILIDNNEAARSTSEKVYSDTFHQRLQNLHGYNNSDVAIIWEAQYKKYVFPKKCSFYCYDVRNMMQKMELNNQYDFVLLDPPWWNKSIRRKKSKSVEASYQMMYNEELVKIPVGKLLCSSGIVAIWCTNAPSHLHSIFNEIFPSWGITYKAKWYWVKVTQMGNTICNFTSTPGKQPYELIILGCASDVNVNIPDSKLIISVPSAVHSHKPPLMEVIKEYLPTEPKCLEIFARYLLPGWTSWGLEVLKFQDLSLYTILEHVKNKDATESVD</sequence>
<evidence type="ECO:0000313" key="3">
    <source>
        <dbReference type="Proteomes" id="UP001607302"/>
    </source>
</evidence>
<dbReference type="InterPro" id="IPR007757">
    <property type="entry name" value="MT-A70-like"/>
</dbReference>
<evidence type="ECO:0000256" key="1">
    <source>
        <dbReference type="PROSITE-ProRule" id="PRU00489"/>
    </source>
</evidence>
<dbReference type="Proteomes" id="UP001607302">
    <property type="component" value="Unassembled WGS sequence"/>
</dbReference>
<dbReference type="PANTHER" id="PTHR12829">
    <property type="entry name" value="N6-ADENOSINE-METHYLTRANSFERASE"/>
    <property type="match status" value="1"/>
</dbReference>
<keyword evidence="2" id="KW-0808">Transferase</keyword>
<keyword evidence="2" id="KW-0489">Methyltransferase</keyword>
<dbReference type="Pfam" id="PF05063">
    <property type="entry name" value="MT-A70"/>
    <property type="match status" value="1"/>
</dbReference>
<dbReference type="InterPro" id="IPR029063">
    <property type="entry name" value="SAM-dependent_MTases_sf"/>
</dbReference>
<name>A0ABD2A7V4_VESSQ</name>
<dbReference type="PANTHER" id="PTHR12829:SF4">
    <property type="entry name" value="N(6)-ADENINE-SPECIFIC METHYLTRANSFERASE METTL4"/>
    <property type="match status" value="1"/>
</dbReference>
<dbReference type="AlphaFoldDB" id="A0ABD2A7V4"/>
<proteinExistence type="inferred from homology"/>
<comment type="similarity">
    <text evidence="1">Belongs to the MT-A70-like family.</text>
</comment>
<evidence type="ECO:0000313" key="2">
    <source>
        <dbReference type="EMBL" id="KAL2716693.1"/>
    </source>
</evidence>
<dbReference type="PROSITE" id="PS51143">
    <property type="entry name" value="MT_A70"/>
    <property type="match status" value="1"/>
</dbReference>
<dbReference type="InterPro" id="IPR002052">
    <property type="entry name" value="DNA_methylase_N6_adenine_CS"/>
</dbReference>
<dbReference type="GO" id="GO:0032259">
    <property type="term" value="P:methylation"/>
    <property type="evidence" value="ECO:0007669"/>
    <property type="project" value="UniProtKB-KW"/>
</dbReference>
<dbReference type="PROSITE" id="PS00092">
    <property type="entry name" value="N6_MTASE"/>
    <property type="match status" value="1"/>
</dbReference>
<accession>A0ABD2A7V4</accession>
<protein>
    <submittedName>
        <fullName evidence="2">N(6)-adenine-specific DNA methyltransferase METTL4</fullName>
    </submittedName>
</protein>
<gene>
    <name evidence="2" type="ORF">V1478_014369</name>
</gene>
<dbReference type="EMBL" id="JAUDFV010000154">
    <property type="protein sequence ID" value="KAL2716693.1"/>
    <property type="molecule type" value="Genomic_DNA"/>
</dbReference>
<dbReference type="GO" id="GO:0008168">
    <property type="term" value="F:methyltransferase activity"/>
    <property type="evidence" value="ECO:0007669"/>
    <property type="project" value="UniProtKB-KW"/>
</dbReference>
<comment type="caution">
    <text evidence="2">The sequence shown here is derived from an EMBL/GenBank/DDBJ whole genome shotgun (WGS) entry which is preliminary data.</text>
</comment>
<reference evidence="2 3" key="1">
    <citation type="journal article" date="2024" name="Ann. Entomol. Soc. Am.">
        <title>Genomic analyses of the southern and eastern yellowjacket wasps (Hymenoptera: Vespidae) reveal evolutionary signatures of social life.</title>
        <authorList>
            <person name="Catto M.A."/>
            <person name="Caine P.B."/>
            <person name="Orr S.E."/>
            <person name="Hunt B.G."/>
            <person name="Goodisman M.A.D."/>
        </authorList>
    </citation>
    <scope>NUCLEOTIDE SEQUENCE [LARGE SCALE GENOMIC DNA]</scope>
    <source>
        <strain evidence="2">233</strain>
        <tissue evidence="2">Head and thorax</tissue>
    </source>
</reference>
<keyword evidence="3" id="KW-1185">Reference proteome</keyword>
<dbReference type="SUPFAM" id="SSF53335">
    <property type="entry name" value="S-adenosyl-L-methionine-dependent methyltransferases"/>
    <property type="match status" value="1"/>
</dbReference>